<dbReference type="InterPro" id="IPR004981">
    <property type="entry name" value="Trp_2_3_dOase"/>
</dbReference>
<comment type="pathway">
    <text evidence="1">Amino-acid degradation; L-tryptophan degradation via kynurenine pathway; L-kynurenine from L-tryptophan: step 1/2.</text>
</comment>
<dbReference type="Gene3D" id="1.20.58.480">
    <property type="match status" value="1"/>
</dbReference>
<dbReference type="Proteomes" id="UP001528823">
    <property type="component" value="Unassembled WGS sequence"/>
</dbReference>
<keyword evidence="1" id="KW-0479">Metal-binding</keyword>
<comment type="similarity">
    <text evidence="1">Belongs to the tryptophan 2,3-dioxygenase family.</text>
</comment>
<keyword evidence="1" id="KW-0560">Oxidoreductase</keyword>
<feature type="binding site" evidence="1">
    <location>
        <position position="310"/>
    </location>
    <ligand>
        <name>substrate</name>
    </ligand>
</feature>
<dbReference type="Gene3D" id="1.10.287.3810">
    <property type="match status" value="1"/>
</dbReference>
<feature type="binding site" evidence="1">
    <location>
        <position position="110"/>
    </location>
    <ligand>
        <name>substrate</name>
    </ligand>
</feature>
<feature type="binding site" evidence="1">
    <location>
        <begin position="39"/>
        <end position="43"/>
    </location>
    <ligand>
        <name>substrate</name>
    </ligand>
</feature>
<feature type="binding site" description="axial binding residue" evidence="1">
    <location>
        <position position="296"/>
    </location>
    <ligand>
        <name>heme</name>
        <dbReference type="ChEBI" id="CHEBI:30413"/>
    </ligand>
    <ligandPart>
        <name>Fe</name>
        <dbReference type="ChEBI" id="CHEBI:18248"/>
    </ligandPart>
</feature>
<dbReference type="RefSeq" id="WP_274688141.1">
    <property type="nucleotide sequence ID" value="NZ_JAPMOU010000006.1"/>
</dbReference>
<keyword evidence="1" id="KW-0349">Heme</keyword>
<dbReference type="InterPro" id="IPR037217">
    <property type="entry name" value="Trp/Indoleamine_2_3_dOase-like"/>
</dbReference>
<keyword evidence="1" id="KW-0408">Iron</keyword>
<comment type="cofactor">
    <cofactor evidence="1">
        <name>heme</name>
        <dbReference type="ChEBI" id="CHEBI:30413"/>
    </cofactor>
    <text evidence="1">Binds 1 heme group per subunit.</text>
</comment>
<dbReference type="HAMAP" id="MF_01972">
    <property type="entry name" value="T23O"/>
    <property type="match status" value="1"/>
</dbReference>
<keyword evidence="1" id="KW-0823">Tryptophan catabolism</keyword>
<protein>
    <recommendedName>
        <fullName evidence="1">Tryptophan 2,3-dioxygenase</fullName>
        <shortName evidence="1">TDO</shortName>
        <ecNumber evidence="1">1.13.11.11</ecNumber>
    </recommendedName>
    <alternativeName>
        <fullName evidence="1">Tryptamin 2,3-dioxygenase</fullName>
    </alternativeName>
    <alternativeName>
        <fullName evidence="1">Tryptophan oxygenase</fullName>
        <shortName evidence="1">TO</shortName>
        <shortName evidence="1">TRPO</shortName>
    </alternativeName>
    <alternativeName>
        <fullName evidence="1">Tryptophan pyrrolase</fullName>
    </alternativeName>
    <alternativeName>
        <fullName evidence="1">Tryptophanase</fullName>
    </alternativeName>
</protein>
<comment type="caution">
    <text evidence="1">Lacks conserved residue(s) required for the propagation of feature annotation.</text>
</comment>
<gene>
    <name evidence="1" type="primary">kynA</name>
    <name evidence="2" type="ORF">ORQ98_07370</name>
</gene>
<evidence type="ECO:0000256" key="1">
    <source>
        <dbReference type="HAMAP-Rule" id="MF_01972"/>
    </source>
</evidence>
<dbReference type="PANTHER" id="PTHR10138">
    <property type="entry name" value="TRYPTOPHAN 2,3-DIOXYGENASE"/>
    <property type="match status" value="1"/>
</dbReference>
<reference evidence="2 3" key="1">
    <citation type="submission" date="2022-11" db="EMBL/GenBank/DDBJ databases">
        <title>Spartinivicinus poritis sp. nov., isolated from scleractinian coral Porites lutea.</title>
        <authorList>
            <person name="Zhang G."/>
            <person name="Cai L."/>
            <person name="Wei Q."/>
        </authorList>
    </citation>
    <scope>NUCLEOTIDE SEQUENCE [LARGE SCALE GENOMIC DNA]</scope>
    <source>
        <strain evidence="2 3">A2-2</strain>
    </source>
</reference>
<keyword evidence="1" id="KW-0223">Dioxygenase</keyword>
<organism evidence="2 3">
    <name type="scientific">Spartinivicinus poritis</name>
    <dbReference type="NCBI Taxonomy" id="2994640"/>
    <lineage>
        <taxon>Bacteria</taxon>
        <taxon>Pseudomonadati</taxon>
        <taxon>Pseudomonadota</taxon>
        <taxon>Gammaproteobacteria</taxon>
        <taxon>Oceanospirillales</taxon>
        <taxon>Zooshikellaceae</taxon>
        <taxon>Spartinivicinus</taxon>
    </lineage>
</organism>
<keyword evidence="3" id="KW-1185">Reference proteome</keyword>
<comment type="caution">
    <text evidence="2">The sequence shown here is derived from an EMBL/GenBank/DDBJ whole genome shotgun (WGS) entry which is preliminary data.</text>
</comment>
<dbReference type="SUPFAM" id="SSF140959">
    <property type="entry name" value="Indolic compounds 2,3-dioxygenase-like"/>
    <property type="match status" value="1"/>
</dbReference>
<accession>A0ABT5U5Z7</accession>
<dbReference type="EMBL" id="JAPMOU010000006">
    <property type="protein sequence ID" value="MDE1461785.1"/>
    <property type="molecule type" value="Genomic_DNA"/>
</dbReference>
<comment type="subunit">
    <text evidence="1">Homotetramer.</text>
</comment>
<proteinExistence type="inferred from homology"/>
<name>A0ABT5U5Z7_9GAMM</name>
<dbReference type="PANTHER" id="PTHR10138:SF0">
    <property type="entry name" value="TRYPTOPHAN 2,3-DIOXYGENASE"/>
    <property type="match status" value="1"/>
</dbReference>
<evidence type="ECO:0000313" key="2">
    <source>
        <dbReference type="EMBL" id="MDE1461785.1"/>
    </source>
</evidence>
<dbReference type="EC" id="1.13.11.11" evidence="1"/>
<sequence length="364" mass="42657">MKKTQDVYYSDYLQLNKLLDSQHLLSSDFNDTAHDEMLFIITHQAYELWFKQILHELRTIQTVFEQKPVDDKQLGVATHRLERILAIQTLMIEQVNVLETMTPLDFLDFRDYLVPASGFQSVQFKEIEIRFGLKSRYRIAFDQQNFYRRLKTEHQEYLKNLELQPSLLEQIDQWLARLPFLKFGEFNFWQSYQQAVNDMLNQDEQIIINNPHLGADEKDQQLNNLADTRNQFKQLLEPKAYQLQFDTGFYRISQDAFLAALFISLYRDEPMLQQPYKLLTCLMDIDERFSAWRTRHAQMALRMLGRKVGTGGSSGHDYLAKAASGNKVFTDLFTLSTFLIPSSSRPELPDAIKQSLGFYLSGAE</sequence>
<comment type="catalytic activity">
    <reaction evidence="1">
        <text>L-tryptophan + O2 = N-formyl-L-kynurenine</text>
        <dbReference type="Rhea" id="RHEA:24536"/>
        <dbReference type="ChEBI" id="CHEBI:15379"/>
        <dbReference type="ChEBI" id="CHEBI:57912"/>
        <dbReference type="ChEBI" id="CHEBI:58629"/>
        <dbReference type="EC" id="1.13.11.11"/>
    </reaction>
</comment>
<comment type="function">
    <text evidence="1">Heme-dependent dioxygenase that catalyzes the oxidative cleavage of the L-tryptophan (L-Trp) pyrrole ring and converts L-tryptophan to N-formyl-L-kynurenine. Catalyzes the oxidative cleavage of the indole moiety.</text>
</comment>
<dbReference type="Pfam" id="PF03301">
    <property type="entry name" value="Trp_dioxygenase"/>
    <property type="match status" value="1"/>
</dbReference>
<evidence type="ECO:0000313" key="3">
    <source>
        <dbReference type="Proteomes" id="UP001528823"/>
    </source>
</evidence>